<organism evidence="2 3">
    <name type="scientific">Euplotes crassus</name>
    <dbReference type="NCBI Taxonomy" id="5936"/>
    <lineage>
        <taxon>Eukaryota</taxon>
        <taxon>Sar</taxon>
        <taxon>Alveolata</taxon>
        <taxon>Ciliophora</taxon>
        <taxon>Intramacronucleata</taxon>
        <taxon>Spirotrichea</taxon>
        <taxon>Hypotrichia</taxon>
        <taxon>Euplotida</taxon>
        <taxon>Euplotidae</taxon>
        <taxon>Moneuplotes</taxon>
    </lineage>
</organism>
<feature type="compositionally biased region" description="Polar residues" evidence="1">
    <location>
        <begin position="91"/>
        <end position="101"/>
    </location>
</feature>
<evidence type="ECO:0000256" key="1">
    <source>
        <dbReference type="SAM" id="MobiDB-lite"/>
    </source>
</evidence>
<gene>
    <name evidence="2" type="ORF">ECRASSUSDP1_LOCUS15703</name>
</gene>
<dbReference type="Proteomes" id="UP001295684">
    <property type="component" value="Unassembled WGS sequence"/>
</dbReference>
<accession>A0AAD1XK98</accession>
<name>A0AAD1XK98_EUPCR</name>
<proteinExistence type="predicted"/>
<keyword evidence="3" id="KW-1185">Reference proteome</keyword>
<feature type="region of interest" description="Disordered" evidence="1">
    <location>
        <begin position="83"/>
        <end position="119"/>
    </location>
</feature>
<evidence type="ECO:0000313" key="2">
    <source>
        <dbReference type="EMBL" id="CAI2374351.1"/>
    </source>
</evidence>
<dbReference type="AlphaFoldDB" id="A0AAD1XK98"/>
<dbReference type="EMBL" id="CAMPGE010015745">
    <property type="protein sequence ID" value="CAI2374351.1"/>
    <property type="molecule type" value="Genomic_DNA"/>
</dbReference>
<feature type="compositionally biased region" description="Basic and acidic residues" evidence="1">
    <location>
        <begin position="106"/>
        <end position="115"/>
    </location>
</feature>
<reference evidence="2" key="1">
    <citation type="submission" date="2023-07" db="EMBL/GenBank/DDBJ databases">
        <authorList>
            <consortium name="AG Swart"/>
            <person name="Singh M."/>
            <person name="Singh A."/>
            <person name="Seah K."/>
            <person name="Emmerich C."/>
        </authorList>
    </citation>
    <scope>NUCLEOTIDE SEQUENCE</scope>
    <source>
        <strain evidence="2">DP1</strain>
    </source>
</reference>
<protein>
    <submittedName>
        <fullName evidence="2">Uncharacterized protein</fullName>
    </submittedName>
</protein>
<sequence length="239" mass="28051">MDRLNHENIFLEEGGEQEQEQEILNNAQENTSHLVKSKYPNAGKIVETLYEEKDCLKILFRIKKLEIQVKYLLSRDVNYVELQKHKPRSRPAQQNRRSNILSEGKPFSKRESVKDDDLEDKEELKFERIDDSIHQLVDDPPNLLNIDLKKSTSITNKHSYDQAYKNPAINSQIKGDSENELTQQKHFLRNLKDKKTQSIPRPLISTSKSVSMMFHNQNPSSESKGRMTKYMLNFEEKYL</sequence>
<evidence type="ECO:0000313" key="3">
    <source>
        <dbReference type="Proteomes" id="UP001295684"/>
    </source>
</evidence>
<comment type="caution">
    <text evidence="2">The sequence shown here is derived from an EMBL/GenBank/DDBJ whole genome shotgun (WGS) entry which is preliminary data.</text>
</comment>